<dbReference type="STRING" id="40754.THII_2210"/>
<dbReference type="AlphaFoldDB" id="A0A090AL59"/>
<accession>A0A090AL59</accession>
<dbReference type="KEGG" id="tig:THII_2210"/>
<evidence type="ECO:0000313" key="2">
    <source>
        <dbReference type="Proteomes" id="UP000031623"/>
    </source>
</evidence>
<organism evidence="1 2">
    <name type="scientific">Thioploca ingrica</name>
    <dbReference type="NCBI Taxonomy" id="40754"/>
    <lineage>
        <taxon>Bacteria</taxon>
        <taxon>Pseudomonadati</taxon>
        <taxon>Pseudomonadota</taxon>
        <taxon>Gammaproteobacteria</taxon>
        <taxon>Thiotrichales</taxon>
        <taxon>Thiotrichaceae</taxon>
        <taxon>Thioploca</taxon>
    </lineage>
</organism>
<dbReference type="Proteomes" id="UP000031623">
    <property type="component" value="Chromosome"/>
</dbReference>
<keyword evidence="2" id="KW-1185">Reference proteome</keyword>
<dbReference type="OrthoDB" id="5416355at2"/>
<evidence type="ECO:0000313" key="1">
    <source>
        <dbReference type="EMBL" id="BAP56507.1"/>
    </source>
</evidence>
<gene>
    <name evidence="1" type="ORF">THII_2210</name>
</gene>
<name>A0A090AL59_9GAMM</name>
<proteinExistence type="predicted"/>
<dbReference type="HOGENOM" id="CLU_1958573_0_0_6"/>
<dbReference type="EMBL" id="AP014633">
    <property type="protein sequence ID" value="BAP56507.1"/>
    <property type="molecule type" value="Genomic_DNA"/>
</dbReference>
<reference evidence="1 2" key="1">
    <citation type="journal article" date="2014" name="ISME J.">
        <title>Ecophysiology of Thioploca ingrica as revealed by the complete genome sequence supplemented with proteomic evidence.</title>
        <authorList>
            <person name="Kojima H."/>
            <person name="Ogura Y."/>
            <person name="Yamamoto N."/>
            <person name="Togashi T."/>
            <person name="Mori H."/>
            <person name="Watanabe T."/>
            <person name="Nemoto F."/>
            <person name="Kurokawa K."/>
            <person name="Hayashi T."/>
            <person name="Fukui M."/>
        </authorList>
    </citation>
    <scope>NUCLEOTIDE SEQUENCE [LARGE SCALE GENOMIC DNA]</scope>
</reference>
<sequence length="128" mass="14743">MLMNEPASFIKSYLEEVNQSIRELNSEAQLTPHRKAWLGFCLTGMLLVNGINWAKFERVGLGKYKIGALSWFFRHAQIAWSTLFIASVKLILKQNRITQGILVLDESDRARSKRIQGYRIKTCVRVKS</sequence>
<protein>
    <submittedName>
        <fullName evidence="1">Transposase family protein</fullName>
    </submittedName>
</protein>